<dbReference type="Proteomes" id="UP000620366">
    <property type="component" value="Unassembled WGS sequence"/>
</dbReference>
<feature type="domain" description="4Fe-4S" evidence="6">
    <location>
        <begin position="367"/>
        <end position="426"/>
    </location>
</feature>
<name>A0A926DE64_9FIRM</name>
<dbReference type="PANTHER" id="PTHR43560">
    <property type="entry name" value="ION-TRANSLOCATING OXIDOREDUCTASE COMPLEX SUBUNIT B"/>
    <property type="match status" value="1"/>
</dbReference>
<dbReference type="Pfam" id="PF02906">
    <property type="entry name" value="Fe_hyd_lg_C"/>
    <property type="match status" value="2"/>
</dbReference>
<reference evidence="7" key="1">
    <citation type="submission" date="2020-08" db="EMBL/GenBank/DDBJ databases">
        <title>Genome public.</title>
        <authorList>
            <person name="Liu C."/>
            <person name="Sun Q."/>
        </authorList>
    </citation>
    <scope>NUCLEOTIDE SEQUENCE</scope>
    <source>
        <strain evidence="7">BX7</strain>
    </source>
</reference>
<dbReference type="InterPro" id="IPR017896">
    <property type="entry name" value="4Fe4S_Fe-S-bd"/>
</dbReference>
<dbReference type="EMBL" id="JACRSP010000002">
    <property type="protein sequence ID" value="MBC8536154.1"/>
    <property type="molecule type" value="Genomic_DNA"/>
</dbReference>
<dbReference type="RefSeq" id="WP_249299906.1">
    <property type="nucleotide sequence ID" value="NZ_JACRSP010000002.1"/>
</dbReference>
<evidence type="ECO:0000313" key="7">
    <source>
        <dbReference type="EMBL" id="MBC8536154.1"/>
    </source>
</evidence>
<dbReference type="AlphaFoldDB" id="A0A926DE64"/>
<dbReference type="PROSITE" id="PS51379">
    <property type="entry name" value="4FE4S_FER_2"/>
    <property type="match status" value="2"/>
</dbReference>
<dbReference type="SUPFAM" id="SSF53920">
    <property type="entry name" value="Fe-only hydrogenase"/>
    <property type="match status" value="1"/>
</dbReference>
<accession>A0A926DE64</accession>
<dbReference type="Gene3D" id="1.10.15.40">
    <property type="entry name" value="Electron transport complex subunit B, putative Fe-S cluster"/>
    <property type="match status" value="1"/>
</dbReference>
<dbReference type="PROSITE" id="PS00198">
    <property type="entry name" value="4FE4S_FER_1"/>
    <property type="match status" value="2"/>
</dbReference>
<dbReference type="Pfam" id="PF13237">
    <property type="entry name" value="Fer4_10"/>
    <property type="match status" value="1"/>
</dbReference>
<evidence type="ECO:0000256" key="1">
    <source>
        <dbReference type="ARBA" id="ARBA00022485"/>
    </source>
</evidence>
<dbReference type="GO" id="GO:0051539">
    <property type="term" value="F:4 iron, 4 sulfur cluster binding"/>
    <property type="evidence" value="ECO:0007669"/>
    <property type="project" value="UniProtKB-KW"/>
</dbReference>
<keyword evidence="3" id="KW-0408">Iron</keyword>
<keyword evidence="4" id="KW-0411">Iron-sulfur</keyword>
<comment type="caution">
    <text evidence="7">The sequence shown here is derived from an EMBL/GenBank/DDBJ whole genome shotgun (WGS) entry which is preliminary data.</text>
</comment>
<evidence type="ECO:0000256" key="2">
    <source>
        <dbReference type="ARBA" id="ARBA00022723"/>
    </source>
</evidence>
<feature type="domain" description="4Fe-4S ferredoxin-type" evidence="5">
    <location>
        <begin position="38"/>
        <end position="66"/>
    </location>
</feature>
<evidence type="ECO:0000259" key="6">
    <source>
        <dbReference type="PROSITE" id="PS51656"/>
    </source>
</evidence>
<organism evidence="7 8">
    <name type="scientific">Feifania hominis</name>
    <dbReference type="NCBI Taxonomy" id="2763660"/>
    <lineage>
        <taxon>Bacteria</taxon>
        <taxon>Bacillati</taxon>
        <taxon>Bacillota</taxon>
        <taxon>Clostridia</taxon>
        <taxon>Eubacteriales</taxon>
        <taxon>Feifaniaceae</taxon>
        <taxon>Feifania</taxon>
    </lineage>
</organism>
<dbReference type="InterPro" id="IPR017900">
    <property type="entry name" value="4Fe4S_Fe_S_CS"/>
</dbReference>
<protein>
    <submittedName>
        <fullName evidence="7">4Fe-4S binding protein</fullName>
    </submittedName>
</protein>
<evidence type="ECO:0000256" key="3">
    <source>
        <dbReference type="ARBA" id="ARBA00023004"/>
    </source>
</evidence>
<dbReference type="SUPFAM" id="SSF54862">
    <property type="entry name" value="4Fe-4S ferredoxins"/>
    <property type="match status" value="1"/>
</dbReference>
<evidence type="ECO:0000256" key="4">
    <source>
        <dbReference type="ARBA" id="ARBA00023014"/>
    </source>
</evidence>
<dbReference type="Gene3D" id="3.40.950.10">
    <property type="entry name" value="Fe-only Hydrogenase (Larger Subunit), Chain L, domain 3"/>
    <property type="match status" value="1"/>
</dbReference>
<dbReference type="InterPro" id="IPR050395">
    <property type="entry name" value="4Fe4S_Ferredoxin_RnfB"/>
</dbReference>
<dbReference type="PROSITE" id="PS51656">
    <property type="entry name" value="4FE4S"/>
    <property type="match status" value="1"/>
</dbReference>
<dbReference type="Gene3D" id="3.30.70.20">
    <property type="match status" value="1"/>
</dbReference>
<keyword evidence="8" id="KW-1185">Reference proteome</keyword>
<keyword evidence="2" id="KW-0479">Metal-binding</keyword>
<dbReference type="InterPro" id="IPR004108">
    <property type="entry name" value="Fe_hydrogenase_lsu_C"/>
</dbReference>
<feature type="domain" description="4Fe-4S ferredoxin-type" evidence="5">
    <location>
        <begin position="8"/>
        <end position="37"/>
    </location>
</feature>
<gene>
    <name evidence="7" type="ORF">H8695_05545</name>
</gene>
<keyword evidence="1" id="KW-0004">4Fe-4S</keyword>
<dbReference type="InterPro" id="IPR009016">
    <property type="entry name" value="Fe_hydrogenase"/>
</dbReference>
<dbReference type="GO" id="GO:0046872">
    <property type="term" value="F:metal ion binding"/>
    <property type="evidence" value="ECO:0007669"/>
    <property type="project" value="UniProtKB-KW"/>
</dbReference>
<evidence type="ECO:0000259" key="5">
    <source>
        <dbReference type="PROSITE" id="PS51379"/>
    </source>
</evidence>
<proteinExistence type="predicted"/>
<dbReference type="PANTHER" id="PTHR43560:SF1">
    <property type="entry name" value="ION-TRANSLOCATING OXIDOREDUCTASE COMPLEX SUBUNIT B"/>
    <property type="match status" value="1"/>
</dbReference>
<dbReference type="Pfam" id="PF04060">
    <property type="entry name" value="FeS"/>
    <property type="match status" value="1"/>
</dbReference>
<dbReference type="InterPro" id="IPR007202">
    <property type="entry name" value="4Fe-4S_dom"/>
</dbReference>
<sequence length="437" mass="48226">MNENLIYHSVTLDKDKCKGCTNCLKRCPTEAIRVRAGKARILRELCIDCGECIRVCPHHAKKAVYDDFDEMMGRFRYRVALPAPSLYGQFNNLDDIDYVLNGLIRIGFDNVLEVSHAAEIVSDYTRKLMADRSLKRPVVSSACPTIVKLISVRFPELCSHVLPILTPAELAARIARRNAVEETGLDPGEIGVFFLSPCPSKVAAAHAPLVLPESGIDGVFAISDIYMRLLPEMKKITRPQPLSHSGIMGIGWASSGGEASALLGERYLAADGIENCIKVLEELEDGKLADIEFIELNACTGGCVGGVLAIENPFVAKTRISFLRKYLPVARNKYDPEKMGDSAIDWADELHYKPVMKLSDDRAQALSMLAQIDRIEKLLPGLDCGSCGSPTCRAQAEDIVRGYGTMDDCVFKFRERVAGLFLDGPLQQPEKEEESER</sequence>
<evidence type="ECO:0000313" key="8">
    <source>
        <dbReference type="Proteomes" id="UP000620366"/>
    </source>
</evidence>